<keyword evidence="3" id="KW-1185">Reference proteome</keyword>
<comment type="caution">
    <text evidence="2">The sequence shown here is derived from an EMBL/GenBank/DDBJ whole genome shotgun (WGS) entry which is preliminary data.</text>
</comment>
<proteinExistence type="predicted"/>
<feature type="transmembrane region" description="Helical" evidence="1">
    <location>
        <begin position="13"/>
        <end position="33"/>
    </location>
</feature>
<organism evidence="2 3">
    <name type="scientific">Brevundimonas halotolerans</name>
    <dbReference type="NCBI Taxonomy" id="69670"/>
    <lineage>
        <taxon>Bacteria</taxon>
        <taxon>Pseudomonadati</taxon>
        <taxon>Pseudomonadota</taxon>
        <taxon>Alphaproteobacteria</taxon>
        <taxon>Caulobacterales</taxon>
        <taxon>Caulobacteraceae</taxon>
        <taxon>Brevundimonas</taxon>
    </lineage>
</organism>
<dbReference type="Proteomes" id="UP000548978">
    <property type="component" value="Unassembled WGS sequence"/>
</dbReference>
<keyword evidence="1" id="KW-0472">Membrane</keyword>
<keyword evidence="1" id="KW-1133">Transmembrane helix</keyword>
<reference evidence="2 3" key="1">
    <citation type="submission" date="2020-08" db="EMBL/GenBank/DDBJ databases">
        <title>Genomic Encyclopedia of Type Strains, Phase IV (KMG-IV): sequencing the most valuable type-strain genomes for metagenomic binning, comparative biology and taxonomic classification.</title>
        <authorList>
            <person name="Goeker M."/>
        </authorList>
    </citation>
    <scope>NUCLEOTIDE SEQUENCE [LARGE SCALE GENOMIC DNA]</scope>
    <source>
        <strain evidence="2 3">DSM 24448</strain>
    </source>
</reference>
<keyword evidence="1" id="KW-0812">Transmembrane</keyword>
<accession>A0A7W9A235</accession>
<evidence type="ECO:0000313" key="2">
    <source>
        <dbReference type="EMBL" id="MBB5659730.1"/>
    </source>
</evidence>
<evidence type="ECO:0000256" key="1">
    <source>
        <dbReference type="SAM" id="Phobius"/>
    </source>
</evidence>
<evidence type="ECO:0000313" key="3">
    <source>
        <dbReference type="Proteomes" id="UP000548978"/>
    </source>
</evidence>
<sequence length="160" mass="17066">MNEPSPSPALRSAVIRLGLAAVVAALLFGGGYMSRDIPARGTIGELRAARDASELRLQAQMTANDLLIANIWVYRATVALDDRNFGLANDAMDQSVRALEAVTLNEGDPLQKDLSEVVAAARALDISVARNLAPQRKALLDLERQVSGLTEQSQALASTK</sequence>
<gene>
    <name evidence="2" type="ORF">FHS65_000448</name>
</gene>
<dbReference type="RefSeq" id="WP_164461868.1">
    <property type="nucleotide sequence ID" value="NZ_JACIJB010000001.1"/>
</dbReference>
<protein>
    <submittedName>
        <fullName evidence="2">Uncharacterized protein</fullName>
    </submittedName>
</protein>
<dbReference type="AlphaFoldDB" id="A0A7W9A235"/>
<name>A0A7W9A235_9CAUL</name>
<dbReference type="EMBL" id="JACIJB010000001">
    <property type="protein sequence ID" value="MBB5659730.1"/>
    <property type="molecule type" value="Genomic_DNA"/>
</dbReference>